<proteinExistence type="predicted"/>
<sequence length="109" mass="12637">MRKCTILFLISLLLSFNMLIVTSVAQTNTLKEGFYRVTALNFSPDKDYTIQNVSFAERVQVFIFDENQIVMQTIRLRPQSPKYDLQHLQSNYKILIVGDGEVVISEKIF</sequence>
<evidence type="ECO:0000313" key="2">
    <source>
        <dbReference type="EMBL" id="BCZ44472.1"/>
    </source>
</evidence>
<name>A0ABM7T678_9CLOT</name>
<keyword evidence="1" id="KW-0732">Signal</keyword>
<feature type="signal peptide" evidence="1">
    <location>
        <begin position="1"/>
        <end position="25"/>
    </location>
</feature>
<feature type="chain" id="PRO_5047317647" evidence="1">
    <location>
        <begin position="26"/>
        <end position="109"/>
    </location>
</feature>
<reference evidence="3" key="1">
    <citation type="submission" date="2021-07" db="EMBL/GenBank/DDBJ databases">
        <title>Complete genome sequencing of a Clostridium isolate.</title>
        <authorList>
            <person name="Ueki A."/>
            <person name="Tonouchi A."/>
        </authorList>
    </citation>
    <scope>NUCLEOTIDE SEQUENCE [LARGE SCALE GENOMIC DNA]</scope>
    <source>
        <strain evidence="3">C5S11</strain>
    </source>
</reference>
<evidence type="ECO:0000313" key="3">
    <source>
        <dbReference type="Proteomes" id="UP000824633"/>
    </source>
</evidence>
<dbReference type="RefSeq" id="WP_224036143.1">
    <property type="nucleotide sequence ID" value="NZ_AP024849.1"/>
</dbReference>
<organism evidence="2 3">
    <name type="scientific">Clostridium gelidum</name>
    <dbReference type="NCBI Taxonomy" id="704125"/>
    <lineage>
        <taxon>Bacteria</taxon>
        <taxon>Bacillati</taxon>
        <taxon>Bacillota</taxon>
        <taxon>Clostridia</taxon>
        <taxon>Eubacteriales</taxon>
        <taxon>Clostridiaceae</taxon>
        <taxon>Clostridium</taxon>
    </lineage>
</organism>
<dbReference type="EMBL" id="AP024849">
    <property type="protein sequence ID" value="BCZ44472.1"/>
    <property type="molecule type" value="Genomic_DNA"/>
</dbReference>
<keyword evidence="3" id="KW-1185">Reference proteome</keyword>
<evidence type="ECO:0000256" key="1">
    <source>
        <dbReference type="SAM" id="SignalP"/>
    </source>
</evidence>
<dbReference type="Proteomes" id="UP000824633">
    <property type="component" value="Chromosome"/>
</dbReference>
<protein>
    <submittedName>
        <fullName evidence="2">Uncharacterized protein</fullName>
    </submittedName>
</protein>
<gene>
    <name evidence="2" type="ORF">psyc5s11_05390</name>
</gene>
<accession>A0ABM7T678</accession>